<accession>A8WLH2</accession>
<organism evidence="1 2">
    <name type="scientific">Caenorhabditis briggsae</name>
    <dbReference type="NCBI Taxonomy" id="6238"/>
    <lineage>
        <taxon>Eukaryota</taxon>
        <taxon>Metazoa</taxon>
        <taxon>Ecdysozoa</taxon>
        <taxon>Nematoda</taxon>
        <taxon>Chromadorea</taxon>
        <taxon>Rhabditida</taxon>
        <taxon>Rhabditina</taxon>
        <taxon>Rhabditomorpha</taxon>
        <taxon>Rhabditoidea</taxon>
        <taxon>Rhabditidae</taxon>
        <taxon>Peloderinae</taxon>
        <taxon>Caenorhabditis</taxon>
    </lineage>
</organism>
<sequence>MGLDVQRSIKLKPIAEQDADEVITVETTIEVKKFAKALRDKFLPNSVQKISQKILLEQTPKKESQCSRSF</sequence>
<proteinExistence type="predicted"/>
<reference evidence="1 2" key="1">
    <citation type="journal article" date="2003" name="PLoS Biol.">
        <title>The genome sequence of Caenorhabditis briggsae: a platform for comparative genomics.</title>
        <authorList>
            <person name="Stein L.D."/>
            <person name="Bao Z."/>
            <person name="Blasiar D."/>
            <person name="Blumenthal T."/>
            <person name="Brent M.R."/>
            <person name="Chen N."/>
            <person name="Chinwalla A."/>
            <person name="Clarke L."/>
            <person name="Clee C."/>
            <person name="Coghlan A."/>
            <person name="Coulson A."/>
            <person name="D'Eustachio P."/>
            <person name="Fitch D.H."/>
            <person name="Fulton L.A."/>
            <person name="Fulton R.E."/>
            <person name="Griffiths-Jones S."/>
            <person name="Harris T.W."/>
            <person name="Hillier L.W."/>
            <person name="Kamath R."/>
            <person name="Kuwabara P.E."/>
            <person name="Mardis E.R."/>
            <person name="Marra M.A."/>
            <person name="Miner T.L."/>
            <person name="Minx P."/>
            <person name="Mullikin J.C."/>
            <person name="Plumb R.W."/>
            <person name="Rogers J."/>
            <person name="Schein J.E."/>
            <person name="Sohrmann M."/>
            <person name="Spieth J."/>
            <person name="Stajich J.E."/>
            <person name="Wei C."/>
            <person name="Willey D."/>
            <person name="Wilson R.K."/>
            <person name="Durbin R."/>
            <person name="Waterston R.H."/>
        </authorList>
    </citation>
    <scope>NUCLEOTIDE SEQUENCE [LARGE SCALE GENOMIC DNA]</scope>
    <source>
        <strain evidence="1 2">AF16</strain>
    </source>
</reference>
<keyword evidence="2" id="KW-1185">Reference proteome</keyword>
<dbReference type="CTD" id="8590496"/>
<dbReference type="HOGENOM" id="CLU_2760096_0_0_1"/>
<dbReference type="Proteomes" id="UP000008549">
    <property type="component" value="Unassembled WGS sequence"/>
</dbReference>
<reference evidence="1 2" key="2">
    <citation type="journal article" date="2011" name="PLoS Genet.">
        <title>Caenorhabditis briggsae recombinant inbred line genotypes reveal inter-strain incompatibility and the evolution of recombination.</title>
        <authorList>
            <person name="Ross J.A."/>
            <person name="Koboldt D.C."/>
            <person name="Staisch J.E."/>
            <person name="Chamberlin H.M."/>
            <person name="Gupta B.P."/>
            <person name="Miller R.D."/>
            <person name="Baird S.E."/>
            <person name="Haag E.S."/>
        </authorList>
    </citation>
    <scope>NUCLEOTIDE SEQUENCE [LARGE SCALE GENOMIC DNA]</scope>
    <source>
        <strain evidence="1 2">AF16</strain>
    </source>
</reference>
<dbReference type="EMBL" id="HE601178">
    <property type="protein sequence ID" value="CAP21317.2"/>
    <property type="molecule type" value="Genomic_DNA"/>
</dbReference>
<evidence type="ECO:0000313" key="1">
    <source>
        <dbReference type="EMBL" id="CAP21317.2"/>
    </source>
</evidence>
<dbReference type="AlphaFoldDB" id="A8WLH2"/>
<protein>
    <submittedName>
        <fullName evidence="1">Protein CBG24783</fullName>
    </submittedName>
</protein>
<dbReference type="KEGG" id="cbr:CBG_24783"/>
<gene>
    <name evidence="1" type="ORF">CBG24783</name>
    <name evidence="1" type="ORF">CBG_24783</name>
</gene>
<name>A8WLH2_CAEBR</name>
<dbReference type="RefSeq" id="XP_045091419.1">
    <property type="nucleotide sequence ID" value="XM_045240935.1"/>
</dbReference>
<dbReference type="GeneID" id="8590496"/>
<evidence type="ECO:0000313" key="2">
    <source>
        <dbReference type="Proteomes" id="UP000008549"/>
    </source>
</evidence>